<sequence length="253" mass="29765">MRNWIVLFIGTMLVVNLTACNKADGDGLAKDADGLPVIEELMQKSREAFEMRDSYSIEKHETIKKFDEYDGKKEQDSIRNVDYKYEYSKDPQIFYIERPDEFMVSKEYYSEHGFALFSVNEWSSSHKWPYTEAQLKEQFDPYQFMATYNLSMHALKVKEEGGKYVVSTAATFNDNEDPSKTMKKDIKNKLTLTYFIDKKTYLPTKVTTVLNREIKENSEMTRHVERSAEYIYHSLSSAKKKKLINMDKEIMKE</sequence>
<evidence type="ECO:0000313" key="1">
    <source>
        <dbReference type="EMBL" id="TVX95091.1"/>
    </source>
</evidence>
<dbReference type="EMBL" id="VNJJ01000025">
    <property type="protein sequence ID" value="TVX95091.1"/>
    <property type="molecule type" value="Genomic_DNA"/>
</dbReference>
<dbReference type="RefSeq" id="WP_144707215.1">
    <property type="nucleotide sequence ID" value="NZ_VNJJ01000025.1"/>
</dbReference>
<dbReference type="Proteomes" id="UP000316330">
    <property type="component" value="Unassembled WGS sequence"/>
</dbReference>
<reference evidence="1 2" key="1">
    <citation type="submission" date="2019-07" db="EMBL/GenBank/DDBJ databases">
        <authorList>
            <person name="Kim J."/>
        </authorList>
    </citation>
    <scope>NUCLEOTIDE SEQUENCE [LARGE SCALE GENOMIC DNA]</scope>
    <source>
        <strain evidence="1 2">G13</strain>
    </source>
</reference>
<accession>A0A559J5G9</accession>
<keyword evidence="2" id="KW-1185">Reference proteome</keyword>
<organism evidence="1 2">
    <name type="scientific">Cohnella terricola</name>
    <dbReference type="NCBI Taxonomy" id="1289167"/>
    <lineage>
        <taxon>Bacteria</taxon>
        <taxon>Bacillati</taxon>
        <taxon>Bacillota</taxon>
        <taxon>Bacilli</taxon>
        <taxon>Bacillales</taxon>
        <taxon>Paenibacillaceae</taxon>
        <taxon>Cohnella</taxon>
    </lineage>
</organism>
<evidence type="ECO:0000313" key="2">
    <source>
        <dbReference type="Proteomes" id="UP000316330"/>
    </source>
</evidence>
<comment type="caution">
    <text evidence="1">The sequence shown here is derived from an EMBL/GenBank/DDBJ whole genome shotgun (WGS) entry which is preliminary data.</text>
</comment>
<proteinExistence type="predicted"/>
<gene>
    <name evidence="1" type="ORF">FPZ45_24105</name>
</gene>
<dbReference type="AlphaFoldDB" id="A0A559J5G9"/>
<name>A0A559J5G9_9BACL</name>
<protein>
    <submittedName>
        <fullName evidence="1">Uncharacterized protein</fullName>
    </submittedName>
</protein>